<dbReference type="GO" id="GO:0003985">
    <property type="term" value="F:acetyl-CoA C-acetyltransferase activity"/>
    <property type="evidence" value="ECO:0007669"/>
    <property type="project" value="UniProtKB-EC"/>
</dbReference>
<feature type="domain" description="Thiolase C-terminal" evidence="9">
    <location>
        <begin position="270"/>
        <end position="389"/>
    </location>
</feature>
<comment type="similarity">
    <text evidence="1 7">Belongs to the thiolase-like superfamily. Thiolase family.</text>
</comment>
<dbReference type="PANTHER" id="PTHR18919">
    <property type="entry name" value="ACETYL-COA C-ACYLTRANSFERASE"/>
    <property type="match status" value="1"/>
</dbReference>
<dbReference type="Pfam" id="PF02803">
    <property type="entry name" value="Thiolase_C"/>
    <property type="match status" value="1"/>
</dbReference>
<dbReference type="EMBL" id="JQBT01000024">
    <property type="protein sequence ID" value="KRN79548.1"/>
    <property type="molecule type" value="Genomic_DNA"/>
</dbReference>
<dbReference type="InterPro" id="IPR020613">
    <property type="entry name" value="Thiolase_CS"/>
</dbReference>
<dbReference type="NCBIfam" id="TIGR01930">
    <property type="entry name" value="AcCoA-C-Actrans"/>
    <property type="match status" value="1"/>
</dbReference>
<dbReference type="STRING" id="53444.AYR59_01950"/>
<dbReference type="InterPro" id="IPR020610">
    <property type="entry name" value="Thiolase_AS"/>
</dbReference>
<dbReference type="PROSITE" id="PS00737">
    <property type="entry name" value="THIOLASE_2"/>
    <property type="match status" value="1"/>
</dbReference>
<evidence type="ECO:0000259" key="9">
    <source>
        <dbReference type="Pfam" id="PF02803"/>
    </source>
</evidence>
<dbReference type="InterPro" id="IPR020617">
    <property type="entry name" value="Thiolase_C"/>
</dbReference>
<dbReference type="PIRSF" id="PIRSF000429">
    <property type="entry name" value="Ac-CoA_Ac_transf"/>
    <property type="match status" value="1"/>
</dbReference>
<accession>A0A0R2JX57</accession>
<evidence type="ECO:0000259" key="8">
    <source>
        <dbReference type="Pfam" id="PF00108"/>
    </source>
</evidence>
<sequence length="392" mass="41457">MEKIAIISAKRTPIGKINGNLKGLSSVELGTIAVKATLAAANLDPSAIDQVIFGNVIQAGGGQNIARQIELNAGIPATSTACTINQVCGSGMKAVRMGQTAILNGDAEVVIVGGTESMSNAPYLNPKTRAGHKFGAFTMEDSIETDGLNDAKTNEPMGITAENVAEKFNISRADQDNFSLASHQKAAEAIKNDYLNDEMIPITINGKKETITYTQDETVRPDTNLEQLSKLNPAFKKAGTVTAGNAASLNDGASALILMKESKAEKLGIKPLAIIDEYAEAGCDPKIMGYAPYYAVNKLLQKQNKTISDFDLFELNEAFASQSIAVSRDLNIPDDKLNITGGAIAMGHPLGDSGSRILITLINNLRRTKQKSGLATLCIGGGMAMAMSIHLK</sequence>
<dbReference type="Proteomes" id="UP000051565">
    <property type="component" value="Unassembled WGS sequence"/>
</dbReference>
<dbReference type="PROSITE" id="PS00099">
    <property type="entry name" value="THIOLASE_3"/>
    <property type="match status" value="1"/>
</dbReference>
<dbReference type="InterPro" id="IPR020616">
    <property type="entry name" value="Thiolase_N"/>
</dbReference>
<evidence type="ECO:0000313" key="10">
    <source>
        <dbReference type="EMBL" id="KRN79548.1"/>
    </source>
</evidence>
<feature type="active site" description="Proton acceptor" evidence="6">
    <location>
        <position position="348"/>
    </location>
</feature>
<feature type="active site" description="Proton acceptor" evidence="6">
    <location>
        <position position="378"/>
    </location>
</feature>
<dbReference type="OrthoDB" id="9764892at2"/>
<protein>
    <recommendedName>
        <fullName evidence="2">acetyl-CoA C-acetyltransferase</fullName>
        <ecNumber evidence="2">2.3.1.9</ecNumber>
    </recommendedName>
    <alternativeName>
        <fullName evidence="5">Acetoacetyl-CoA thiolase</fullName>
    </alternativeName>
</protein>
<dbReference type="AlphaFoldDB" id="A0A0R2JX57"/>
<dbReference type="Gene3D" id="3.40.47.10">
    <property type="match status" value="2"/>
</dbReference>
<keyword evidence="11" id="KW-1185">Reference proteome</keyword>
<feature type="active site" description="Acyl-thioester intermediate" evidence="6">
    <location>
        <position position="88"/>
    </location>
</feature>
<dbReference type="PROSITE" id="PS00098">
    <property type="entry name" value="THIOLASE_1"/>
    <property type="match status" value="1"/>
</dbReference>
<evidence type="ECO:0000256" key="3">
    <source>
        <dbReference type="ARBA" id="ARBA00022679"/>
    </source>
</evidence>
<evidence type="ECO:0000256" key="6">
    <source>
        <dbReference type="PIRSR" id="PIRSR000429-1"/>
    </source>
</evidence>
<dbReference type="SUPFAM" id="SSF53901">
    <property type="entry name" value="Thiolase-like"/>
    <property type="match status" value="2"/>
</dbReference>
<evidence type="ECO:0000256" key="7">
    <source>
        <dbReference type="RuleBase" id="RU003557"/>
    </source>
</evidence>
<dbReference type="RefSeq" id="WP_054646818.1">
    <property type="nucleotide sequence ID" value="NZ_FUXS01000003.1"/>
</dbReference>
<keyword evidence="3 7" id="KW-0808">Transferase</keyword>
<dbReference type="Pfam" id="PF00108">
    <property type="entry name" value="Thiolase_N"/>
    <property type="match status" value="1"/>
</dbReference>
<evidence type="ECO:0000256" key="4">
    <source>
        <dbReference type="ARBA" id="ARBA00023315"/>
    </source>
</evidence>
<dbReference type="FunFam" id="3.40.47.10:FF:000010">
    <property type="entry name" value="Acetyl-CoA acetyltransferase (Thiolase)"/>
    <property type="match status" value="1"/>
</dbReference>
<comment type="caution">
    <text evidence="10">The sequence shown here is derived from an EMBL/GenBank/DDBJ whole genome shotgun (WGS) entry which is preliminary data.</text>
</comment>
<dbReference type="InterPro" id="IPR002155">
    <property type="entry name" value="Thiolase"/>
</dbReference>
<name>A0A0R2JX57_9LACO</name>
<dbReference type="InterPro" id="IPR020615">
    <property type="entry name" value="Thiolase_acyl_enz_int_AS"/>
</dbReference>
<dbReference type="CDD" id="cd00751">
    <property type="entry name" value="thiolase"/>
    <property type="match status" value="1"/>
</dbReference>
<dbReference type="EC" id="2.3.1.9" evidence="2"/>
<evidence type="ECO:0000256" key="2">
    <source>
        <dbReference type="ARBA" id="ARBA00012705"/>
    </source>
</evidence>
<evidence type="ECO:0000313" key="11">
    <source>
        <dbReference type="Proteomes" id="UP000051565"/>
    </source>
</evidence>
<dbReference type="InterPro" id="IPR016039">
    <property type="entry name" value="Thiolase-like"/>
</dbReference>
<dbReference type="PATRIC" id="fig|1122148.6.peg.240"/>
<gene>
    <name evidence="10" type="ORF">IV52_GL000228</name>
</gene>
<feature type="domain" description="Thiolase N-terminal" evidence="8">
    <location>
        <begin position="4"/>
        <end position="262"/>
    </location>
</feature>
<keyword evidence="4 7" id="KW-0012">Acyltransferase</keyword>
<reference evidence="10 11" key="1">
    <citation type="journal article" date="2015" name="Genome Announc.">
        <title>Expanding the biotechnology potential of lactobacilli through comparative genomics of 213 strains and associated genera.</title>
        <authorList>
            <person name="Sun Z."/>
            <person name="Harris H.M."/>
            <person name="McCann A."/>
            <person name="Guo C."/>
            <person name="Argimon S."/>
            <person name="Zhang W."/>
            <person name="Yang X."/>
            <person name="Jeffery I.B."/>
            <person name="Cooney J.C."/>
            <person name="Kagawa T.F."/>
            <person name="Liu W."/>
            <person name="Song Y."/>
            <person name="Salvetti E."/>
            <person name="Wrobel A."/>
            <person name="Rasinkangas P."/>
            <person name="Parkhill J."/>
            <person name="Rea M.C."/>
            <person name="O'Sullivan O."/>
            <person name="Ritari J."/>
            <person name="Douillard F.P."/>
            <person name="Paul Ross R."/>
            <person name="Yang R."/>
            <person name="Briner A.E."/>
            <person name="Felis G.E."/>
            <person name="de Vos W.M."/>
            <person name="Barrangou R."/>
            <person name="Klaenhammer T.R."/>
            <person name="Caufield P.W."/>
            <person name="Cui Y."/>
            <person name="Zhang H."/>
            <person name="O'Toole P.W."/>
        </authorList>
    </citation>
    <scope>NUCLEOTIDE SEQUENCE [LARGE SCALE GENOMIC DNA]</scope>
    <source>
        <strain evidence="10 11">DSM 20690</strain>
    </source>
</reference>
<organism evidence="10 11">
    <name type="scientific">Fructilactobacillus lindneri DSM 20690 = JCM 11027</name>
    <dbReference type="NCBI Taxonomy" id="1122148"/>
    <lineage>
        <taxon>Bacteria</taxon>
        <taxon>Bacillati</taxon>
        <taxon>Bacillota</taxon>
        <taxon>Bacilli</taxon>
        <taxon>Lactobacillales</taxon>
        <taxon>Lactobacillaceae</taxon>
        <taxon>Fructilactobacillus</taxon>
    </lineage>
</organism>
<evidence type="ECO:0000256" key="5">
    <source>
        <dbReference type="ARBA" id="ARBA00030755"/>
    </source>
</evidence>
<dbReference type="PANTHER" id="PTHR18919:SF107">
    <property type="entry name" value="ACETYL-COA ACETYLTRANSFERASE, CYTOSOLIC"/>
    <property type="match status" value="1"/>
</dbReference>
<evidence type="ECO:0000256" key="1">
    <source>
        <dbReference type="ARBA" id="ARBA00010982"/>
    </source>
</evidence>
<proteinExistence type="inferred from homology"/>
<dbReference type="GeneID" id="61249645"/>